<feature type="region of interest" description="Disordered" evidence="1">
    <location>
        <begin position="171"/>
        <end position="209"/>
    </location>
</feature>
<keyword evidence="4" id="KW-1185">Reference proteome</keyword>
<dbReference type="PANTHER" id="PTHR40940">
    <property type="entry name" value="PROTEIN BATD-RELATED"/>
    <property type="match status" value="1"/>
</dbReference>
<evidence type="ECO:0000256" key="2">
    <source>
        <dbReference type="SAM" id="Phobius"/>
    </source>
</evidence>
<feature type="transmembrane region" description="Helical" evidence="2">
    <location>
        <begin position="280"/>
        <end position="303"/>
    </location>
</feature>
<evidence type="ECO:0000256" key="1">
    <source>
        <dbReference type="SAM" id="MobiDB-lite"/>
    </source>
</evidence>
<organism evidence="3 4">
    <name type="scientific">Tautonia plasticadhaerens</name>
    <dbReference type="NCBI Taxonomy" id="2527974"/>
    <lineage>
        <taxon>Bacteria</taxon>
        <taxon>Pseudomonadati</taxon>
        <taxon>Planctomycetota</taxon>
        <taxon>Planctomycetia</taxon>
        <taxon>Isosphaerales</taxon>
        <taxon>Isosphaeraceae</taxon>
        <taxon>Tautonia</taxon>
    </lineage>
</organism>
<sequence>MAVVLAVAPGPSTAAGQAEGLPVRVEASTRGPHYVGQAIPFRVLVTAGATEPTVEAPTAPELDVIPATVEVRPVSASSIGTIVQETNLYRFTYFLVPRRAGPMLVPAFRARADGRSGASGPTRLEPKLPPSEGRPSWFLGGIGPLEVGVVARPGATRLGESAVVEVTLDGPGALGSTNRPTLRLGDGSEDGAAVEPMPPRSSDSPPSRTFPFRVRPGSAGTTTIEPVLVSWFDPGSRSYRTVGSGGVSLRVEDPPGFDPSAIEVASVGEEPRARGPGDRLGAALAAIGAAGSAGVLSVLAWGWGRRRRRSPGRFARRQAARIEAADAPTRAGLVSEALAGYLSRAIGHPGGELTPPEARGAIGLATGDPGLADRAARLVEACDTARYSGRAGGGTAWGMRRGCSGIWPG</sequence>
<dbReference type="OrthoDB" id="267288at2"/>
<evidence type="ECO:0000313" key="3">
    <source>
        <dbReference type="EMBL" id="QDV38055.1"/>
    </source>
</evidence>
<dbReference type="Proteomes" id="UP000317835">
    <property type="component" value="Chromosome"/>
</dbReference>
<feature type="region of interest" description="Disordered" evidence="1">
    <location>
        <begin position="113"/>
        <end position="135"/>
    </location>
</feature>
<evidence type="ECO:0008006" key="5">
    <source>
        <dbReference type="Google" id="ProtNLM"/>
    </source>
</evidence>
<dbReference type="KEGG" id="tpla:ElP_60030"/>
<keyword evidence="2" id="KW-0472">Membrane</keyword>
<keyword evidence="2" id="KW-0812">Transmembrane</keyword>
<gene>
    <name evidence="3" type="ORF">ElP_60030</name>
</gene>
<dbReference type="RefSeq" id="WP_145276275.1">
    <property type="nucleotide sequence ID" value="NZ_CP036426.1"/>
</dbReference>
<reference evidence="3 4" key="1">
    <citation type="submission" date="2019-02" db="EMBL/GenBank/DDBJ databases">
        <title>Deep-cultivation of Planctomycetes and their phenomic and genomic characterization uncovers novel biology.</title>
        <authorList>
            <person name="Wiegand S."/>
            <person name="Jogler M."/>
            <person name="Boedeker C."/>
            <person name="Pinto D."/>
            <person name="Vollmers J."/>
            <person name="Rivas-Marin E."/>
            <person name="Kohn T."/>
            <person name="Peeters S.H."/>
            <person name="Heuer A."/>
            <person name="Rast P."/>
            <person name="Oberbeckmann S."/>
            <person name="Bunk B."/>
            <person name="Jeske O."/>
            <person name="Meyerdierks A."/>
            <person name="Storesund J.E."/>
            <person name="Kallscheuer N."/>
            <person name="Luecker S."/>
            <person name="Lage O.M."/>
            <person name="Pohl T."/>
            <person name="Merkel B.J."/>
            <person name="Hornburger P."/>
            <person name="Mueller R.-W."/>
            <person name="Bruemmer F."/>
            <person name="Labrenz M."/>
            <person name="Spormann A.M."/>
            <person name="Op den Camp H."/>
            <person name="Overmann J."/>
            <person name="Amann R."/>
            <person name="Jetten M.S.M."/>
            <person name="Mascher T."/>
            <person name="Medema M.H."/>
            <person name="Devos D.P."/>
            <person name="Kaster A.-K."/>
            <person name="Ovreas L."/>
            <person name="Rohde M."/>
            <person name="Galperin M.Y."/>
            <person name="Jogler C."/>
        </authorList>
    </citation>
    <scope>NUCLEOTIDE SEQUENCE [LARGE SCALE GENOMIC DNA]</scope>
    <source>
        <strain evidence="3 4">ElP</strain>
    </source>
</reference>
<dbReference type="PANTHER" id="PTHR40940:SF1">
    <property type="entry name" value="PROTEIN BATD"/>
    <property type="match status" value="1"/>
</dbReference>
<dbReference type="InterPro" id="IPR025738">
    <property type="entry name" value="BatD"/>
</dbReference>
<proteinExistence type="predicted"/>
<dbReference type="EMBL" id="CP036426">
    <property type="protein sequence ID" value="QDV38055.1"/>
    <property type="molecule type" value="Genomic_DNA"/>
</dbReference>
<feature type="compositionally biased region" description="Low complexity" evidence="1">
    <location>
        <begin position="200"/>
        <end position="209"/>
    </location>
</feature>
<keyword evidence="2" id="KW-1133">Transmembrane helix</keyword>
<name>A0A518HB15_9BACT</name>
<dbReference type="AlphaFoldDB" id="A0A518HB15"/>
<accession>A0A518HB15</accession>
<evidence type="ECO:0000313" key="4">
    <source>
        <dbReference type="Proteomes" id="UP000317835"/>
    </source>
</evidence>
<protein>
    <recommendedName>
        <fullName evidence="5">Oxygen tolerance</fullName>
    </recommendedName>
</protein>